<dbReference type="Proteomes" id="UP001501752">
    <property type="component" value="Unassembled WGS sequence"/>
</dbReference>
<name>A0ABP9DRA4_9ACTN</name>
<dbReference type="PROSITE" id="PS51819">
    <property type="entry name" value="VOC"/>
    <property type="match status" value="2"/>
</dbReference>
<dbReference type="InterPro" id="IPR052164">
    <property type="entry name" value="Anthracycline_SecMetBiosynth"/>
</dbReference>
<dbReference type="Gene3D" id="3.10.180.10">
    <property type="entry name" value="2,3-Dihydroxybiphenyl 1,2-Dioxygenase, domain 1"/>
    <property type="match status" value="2"/>
</dbReference>
<dbReference type="EMBL" id="BAABIS010000001">
    <property type="protein sequence ID" value="GAA4856280.1"/>
    <property type="molecule type" value="Genomic_DNA"/>
</dbReference>
<dbReference type="InterPro" id="IPR037523">
    <property type="entry name" value="VOC_core"/>
</dbReference>
<feature type="domain" description="VOC" evidence="1">
    <location>
        <begin position="8"/>
        <end position="122"/>
    </location>
</feature>
<comment type="caution">
    <text evidence="2">The sequence shown here is derived from an EMBL/GenBank/DDBJ whole genome shotgun (WGS) entry which is preliminary data.</text>
</comment>
<accession>A0ABP9DRA4</accession>
<dbReference type="PANTHER" id="PTHR33993">
    <property type="entry name" value="GLYOXALASE-RELATED"/>
    <property type="match status" value="1"/>
</dbReference>
<dbReference type="PANTHER" id="PTHR33993:SF10">
    <property type="entry name" value="CONSERVED PROTEIN"/>
    <property type="match status" value="1"/>
</dbReference>
<organism evidence="2 3">
    <name type="scientific">Kitasatospora terrestris</name>
    <dbReference type="NCBI Taxonomy" id="258051"/>
    <lineage>
        <taxon>Bacteria</taxon>
        <taxon>Bacillati</taxon>
        <taxon>Actinomycetota</taxon>
        <taxon>Actinomycetes</taxon>
        <taxon>Kitasatosporales</taxon>
        <taxon>Streptomycetaceae</taxon>
        <taxon>Kitasatospora</taxon>
    </lineage>
</organism>
<keyword evidence="3" id="KW-1185">Reference proteome</keyword>
<feature type="domain" description="VOC" evidence="1">
    <location>
        <begin position="136"/>
        <end position="251"/>
    </location>
</feature>
<evidence type="ECO:0000313" key="3">
    <source>
        <dbReference type="Proteomes" id="UP001501752"/>
    </source>
</evidence>
<proteinExistence type="predicted"/>
<dbReference type="SUPFAM" id="SSF54593">
    <property type="entry name" value="Glyoxalase/Bleomycin resistance protein/Dihydroxybiphenyl dioxygenase"/>
    <property type="match status" value="2"/>
</dbReference>
<evidence type="ECO:0000259" key="1">
    <source>
        <dbReference type="PROSITE" id="PS51819"/>
    </source>
</evidence>
<dbReference type="CDD" id="cd07247">
    <property type="entry name" value="SgaA_N_like"/>
    <property type="match status" value="2"/>
</dbReference>
<dbReference type="RefSeq" id="WP_345697974.1">
    <property type="nucleotide sequence ID" value="NZ_BAABIS010000001.1"/>
</dbReference>
<protein>
    <submittedName>
        <fullName evidence="2">VOC family protein</fullName>
    </submittedName>
</protein>
<gene>
    <name evidence="2" type="ORF">GCM10023235_37310</name>
</gene>
<reference evidence="3" key="1">
    <citation type="journal article" date="2019" name="Int. J. Syst. Evol. Microbiol.">
        <title>The Global Catalogue of Microorganisms (GCM) 10K type strain sequencing project: providing services to taxonomists for standard genome sequencing and annotation.</title>
        <authorList>
            <consortium name="The Broad Institute Genomics Platform"/>
            <consortium name="The Broad Institute Genome Sequencing Center for Infectious Disease"/>
            <person name="Wu L."/>
            <person name="Ma J."/>
        </authorList>
    </citation>
    <scope>NUCLEOTIDE SEQUENCE [LARGE SCALE GENOMIC DNA]</scope>
    <source>
        <strain evidence="3">JCM 13006</strain>
    </source>
</reference>
<sequence length="265" mass="28155">MAVHPEGMPCWADAMFPDLEGAKQFYGKVLGWTFGESSPEYGNYTQAYSDGKAVAAVVPPMPGQEGHPQWCLYLASPDAAATAGKIREAGGTVLMEPMQVGDFGTMALAQDPGGVLFGVWQAGSHEGFEKRTEHGGYAWAEVFTREPGKADGFFPAVFPYSVQQMDDDNVDYRVLGLGGEPVLGRMEMTAEIPAEVPSYVNVFFGVDDCDAAVARAVEAGGKLVFGPMTMPFGRFASLVDPQGAAFSIIDGDTVEGELPAMTDVA</sequence>
<dbReference type="Pfam" id="PF00903">
    <property type="entry name" value="Glyoxalase"/>
    <property type="match status" value="2"/>
</dbReference>
<dbReference type="InterPro" id="IPR029068">
    <property type="entry name" value="Glyas_Bleomycin-R_OHBP_Dase"/>
</dbReference>
<dbReference type="InterPro" id="IPR004360">
    <property type="entry name" value="Glyas_Fos-R_dOase_dom"/>
</dbReference>
<evidence type="ECO:0000313" key="2">
    <source>
        <dbReference type="EMBL" id="GAA4856280.1"/>
    </source>
</evidence>